<dbReference type="NCBIfam" id="TIGR00231">
    <property type="entry name" value="small_GTP"/>
    <property type="match status" value="1"/>
</dbReference>
<evidence type="ECO:0000256" key="8">
    <source>
        <dbReference type="RuleBase" id="RU000644"/>
    </source>
</evidence>
<dbReference type="PROSITE" id="PS51722">
    <property type="entry name" value="G_TR_2"/>
    <property type="match status" value="1"/>
</dbReference>
<reference evidence="10 11" key="1">
    <citation type="submission" date="2018-06" db="EMBL/GenBank/DDBJ databases">
        <title>Extensive metabolic versatility and redundancy in microbially diverse, dynamic hydrothermal sediments.</title>
        <authorList>
            <person name="Dombrowski N."/>
            <person name="Teske A."/>
            <person name="Baker B.J."/>
        </authorList>
    </citation>
    <scope>NUCLEOTIDE SEQUENCE [LARGE SCALE GENOMIC DNA]</scope>
    <source>
        <strain evidence="10">B7_G13</strain>
    </source>
</reference>
<feature type="domain" description="Tr-type G" evidence="9">
    <location>
        <begin position="61"/>
        <end position="230"/>
    </location>
</feature>
<evidence type="ECO:0000259" key="9">
    <source>
        <dbReference type="PROSITE" id="PS51722"/>
    </source>
</evidence>
<dbReference type="CDD" id="cd03702">
    <property type="entry name" value="IF2_mtIF2_II"/>
    <property type="match status" value="1"/>
</dbReference>
<dbReference type="GO" id="GO:0005525">
    <property type="term" value="F:GTP binding"/>
    <property type="evidence" value="ECO:0007669"/>
    <property type="project" value="UniProtKB-KW"/>
</dbReference>
<evidence type="ECO:0000313" key="10">
    <source>
        <dbReference type="EMBL" id="RLE08336.1"/>
    </source>
</evidence>
<keyword evidence="3 8" id="KW-0396">Initiation factor</keyword>
<dbReference type="AlphaFoldDB" id="A0A662D3W9"/>
<evidence type="ECO:0000256" key="5">
    <source>
        <dbReference type="ARBA" id="ARBA00022917"/>
    </source>
</evidence>
<dbReference type="Pfam" id="PF00009">
    <property type="entry name" value="GTP_EFTU"/>
    <property type="match status" value="1"/>
</dbReference>
<evidence type="ECO:0000256" key="6">
    <source>
        <dbReference type="ARBA" id="ARBA00023134"/>
    </source>
</evidence>
<dbReference type="SUPFAM" id="SSF52540">
    <property type="entry name" value="P-loop containing nucleoside triphosphate hydrolases"/>
    <property type="match status" value="1"/>
</dbReference>
<dbReference type="NCBIfam" id="TIGR00487">
    <property type="entry name" value="IF-2"/>
    <property type="match status" value="1"/>
</dbReference>
<dbReference type="InterPro" id="IPR053905">
    <property type="entry name" value="EF-G-like_DII"/>
</dbReference>
<dbReference type="CDD" id="cd01887">
    <property type="entry name" value="IF2_eIF5B"/>
    <property type="match status" value="1"/>
</dbReference>
<dbReference type="GO" id="GO:0003743">
    <property type="term" value="F:translation initiation factor activity"/>
    <property type="evidence" value="ECO:0007669"/>
    <property type="project" value="UniProtKB-UniRule"/>
</dbReference>
<evidence type="ECO:0000256" key="1">
    <source>
        <dbReference type="ARBA" id="ARBA00007733"/>
    </source>
</evidence>
<dbReference type="FunFam" id="3.40.50.300:FF:000019">
    <property type="entry name" value="Translation initiation factor IF-2"/>
    <property type="match status" value="1"/>
</dbReference>
<dbReference type="Pfam" id="PF04760">
    <property type="entry name" value="IF2_N"/>
    <property type="match status" value="1"/>
</dbReference>
<accession>A0A662D3W9</accession>
<dbReference type="InterPro" id="IPR000795">
    <property type="entry name" value="T_Tr_GTP-bd_dom"/>
</dbReference>
<dbReference type="GO" id="GO:0005829">
    <property type="term" value="C:cytosol"/>
    <property type="evidence" value="ECO:0007669"/>
    <property type="project" value="TreeGrafter"/>
</dbReference>
<keyword evidence="6" id="KW-0342">GTP-binding</keyword>
<dbReference type="Pfam" id="PF11987">
    <property type="entry name" value="IF-2"/>
    <property type="match status" value="1"/>
</dbReference>
<dbReference type="InterPro" id="IPR005225">
    <property type="entry name" value="Small_GTP-bd"/>
</dbReference>
<dbReference type="Gene3D" id="3.40.50.10050">
    <property type="entry name" value="Translation initiation factor IF- 2, domain 3"/>
    <property type="match status" value="1"/>
</dbReference>
<dbReference type="PANTHER" id="PTHR43381:SF5">
    <property type="entry name" value="TR-TYPE G DOMAIN-CONTAINING PROTEIN"/>
    <property type="match status" value="1"/>
</dbReference>
<evidence type="ECO:0000256" key="3">
    <source>
        <dbReference type="ARBA" id="ARBA00022540"/>
    </source>
</evidence>
<dbReference type="Gene3D" id="2.40.30.10">
    <property type="entry name" value="Translation factors"/>
    <property type="match status" value="1"/>
</dbReference>
<name>A0A662D3W9_UNCAE</name>
<dbReference type="InterPro" id="IPR027417">
    <property type="entry name" value="P-loop_NTPase"/>
</dbReference>
<dbReference type="EMBL" id="QMPY01000031">
    <property type="protein sequence ID" value="RLE08336.1"/>
    <property type="molecule type" value="Genomic_DNA"/>
</dbReference>
<evidence type="ECO:0000256" key="2">
    <source>
        <dbReference type="ARBA" id="ARBA00020675"/>
    </source>
</evidence>
<evidence type="ECO:0000256" key="4">
    <source>
        <dbReference type="ARBA" id="ARBA00022741"/>
    </source>
</evidence>
<dbReference type="SUPFAM" id="SSF50447">
    <property type="entry name" value="Translation proteins"/>
    <property type="match status" value="1"/>
</dbReference>
<dbReference type="InterPro" id="IPR044145">
    <property type="entry name" value="IF2_II"/>
</dbReference>
<sequence length="476" mass="52690">MRVYQLAKQLNLPGKRVLKILHDLGIKGKGNLSGLSTEEIERVKEFVLKQEPSPKREKLIPRAPVVTFLGHVDHGKTSLLDAIRKTEIARKEIGGITQRIGASEVEFQGKRIVFIDTPGHEAFTAMRAHGAQVTDIAVLVVAADDGVMPQTVEAINHARAAKVPILVAINKIDKKEANVERVKKQLTHYDLVPEEWGGETICVEVSALTKQGLDDLLEMILLEAEMLELKAGVDEDLRAVVIEGEVDRQKGPFSTLLIQQGTLHIGDIIVGGSTYGRVRTLINWKGEKLKEAGVSTPVKVLGLSDVGNPGEVFKRVANEREARRLAEKAKEEERRKGLRKRELITLESLYKGKKEEEGKELNVILKADTQGSLRAISDALKNLKEEKVDINVVHGAVGEVKRSDILLASASKAIIISFNAGVSQKNRALAKEEKVSIREYQIIYEIIDDIKKALKGLLEPKYKEIVLGRAQIKNIF</sequence>
<comment type="caution">
    <text evidence="10">The sequence shown here is derived from an EMBL/GenBank/DDBJ whole genome shotgun (WGS) entry which is preliminary data.</text>
</comment>
<dbReference type="InterPro" id="IPR015760">
    <property type="entry name" value="TIF_IF2"/>
</dbReference>
<dbReference type="SUPFAM" id="SSF52156">
    <property type="entry name" value="Initiation factor IF2/eIF5b, domain 3"/>
    <property type="match status" value="1"/>
</dbReference>
<organism evidence="10 11">
    <name type="scientific">Aerophobetes bacterium</name>
    <dbReference type="NCBI Taxonomy" id="2030807"/>
    <lineage>
        <taxon>Bacteria</taxon>
        <taxon>Candidatus Aerophobota</taxon>
    </lineage>
</organism>
<dbReference type="Gene3D" id="3.40.50.300">
    <property type="entry name" value="P-loop containing nucleotide triphosphate hydrolases"/>
    <property type="match status" value="1"/>
</dbReference>
<protein>
    <recommendedName>
        <fullName evidence="2 7">Translation initiation factor IF-2</fullName>
    </recommendedName>
</protein>
<dbReference type="GO" id="GO:0003924">
    <property type="term" value="F:GTPase activity"/>
    <property type="evidence" value="ECO:0007669"/>
    <property type="project" value="InterPro"/>
</dbReference>
<feature type="non-terminal residue" evidence="10">
    <location>
        <position position="476"/>
    </location>
</feature>
<dbReference type="PANTHER" id="PTHR43381">
    <property type="entry name" value="TRANSLATION INITIATION FACTOR IF-2-RELATED"/>
    <property type="match status" value="1"/>
</dbReference>
<comment type="function">
    <text evidence="8">One of the essential components for the initiation of protein synthesis. Protects formylmethionyl-tRNA from spontaneous hydrolysis and promotes its binding to the 30S ribosomal subunits. Also involved in the hydrolysis of GTP during the formation of the 70S ribosomal complex.</text>
</comment>
<dbReference type="InterPro" id="IPR009000">
    <property type="entry name" value="Transl_B-barrel_sf"/>
</dbReference>
<gene>
    <name evidence="10" type="ORF">DRZ78_01275</name>
</gene>
<proteinExistence type="inferred from homology"/>
<dbReference type="InterPro" id="IPR006847">
    <property type="entry name" value="IF2_N"/>
</dbReference>
<dbReference type="FunFam" id="2.40.30.10:FF:000054">
    <property type="entry name" value="Translation initiation factor IF-2"/>
    <property type="match status" value="1"/>
</dbReference>
<dbReference type="Gene3D" id="1.10.10.2480">
    <property type="match status" value="1"/>
</dbReference>
<keyword evidence="5 8" id="KW-0648">Protein biosynthesis</keyword>
<keyword evidence="4" id="KW-0547">Nucleotide-binding</keyword>
<dbReference type="FunFam" id="3.40.50.10050:FF:000001">
    <property type="entry name" value="Translation initiation factor IF-2"/>
    <property type="match status" value="1"/>
</dbReference>
<evidence type="ECO:0000256" key="7">
    <source>
        <dbReference type="NCBIfam" id="TIGR00487"/>
    </source>
</evidence>
<dbReference type="Pfam" id="PF22042">
    <property type="entry name" value="EF-G_D2"/>
    <property type="match status" value="1"/>
</dbReference>
<dbReference type="InterPro" id="IPR023115">
    <property type="entry name" value="TIF_IF2_dom3"/>
</dbReference>
<evidence type="ECO:0000313" key="11">
    <source>
        <dbReference type="Proteomes" id="UP000277457"/>
    </source>
</evidence>
<dbReference type="InterPro" id="IPR036925">
    <property type="entry name" value="TIF_IF2_dom3_sf"/>
</dbReference>
<dbReference type="Proteomes" id="UP000277457">
    <property type="component" value="Unassembled WGS sequence"/>
</dbReference>
<comment type="similarity">
    <text evidence="1 8">Belongs to the TRAFAC class translation factor GTPase superfamily. Classic translation factor GTPase family. IF-2 subfamily.</text>
</comment>
<dbReference type="InterPro" id="IPR000178">
    <property type="entry name" value="TF_IF2_bacterial-like"/>
</dbReference>